<evidence type="ECO:0000313" key="3">
    <source>
        <dbReference type="Proteomes" id="UP000193355"/>
    </source>
</evidence>
<sequence length="167" mass="18973">MINWRFNSNNYDPNKSFELVPVGDHRVRIEEAEEQVSKTGRDMIKLTLAVSGHGSKLFHYIVFMEDRPEITDQNLGQLFDSFGIPVGDMNLNNWIGKVGAARVKHELYDGKQQARMSYFILRSKQGDLPPWVEKGNGASSSYSTPSNAPRSFREDYAADEELVDVPF</sequence>
<dbReference type="Pfam" id="PF05037">
    <property type="entry name" value="DUF669"/>
    <property type="match status" value="1"/>
</dbReference>
<dbReference type="InterPro" id="IPR007731">
    <property type="entry name" value="DUF669"/>
</dbReference>
<evidence type="ECO:0000256" key="1">
    <source>
        <dbReference type="SAM" id="MobiDB-lite"/>
    </source>
</evidence>
<dbReference type="STRING" id="561720.SAMN06275492_12839"/>
<name>A0A1X7KHV7_9BACT</name>
<evidence type="ECO:0000313" key="2">
    <source>
        <dbReference type="EMBL" id="SMG40906.1"/>
    </source>
</evidence>
<evidence type="ECO:0008006" key="4">
    <source>
        <dbReference type="Google" id="ProtNLM"/>
    </source>
</evidence>
<dbReference type="RefSeq" id="WP_085545195.1">
    <property type="nucleotide sequence ID" value="NZ_FXBB01000028.1"/>
</dbReference>
<feature type="compositionally biased region" description="Polar residues" evidence="1">
    <location>
        <begin position="137"/>
        <end position="149"/>
    </location>
</feature>
<keyword evidence="3" id="KW-1185">Reference proteome</keyword>
<accession>A0A1X7KHV7</accession>
<reference evidence="3" key="1">
    <citation type="submission" date="2017-04" db="EMBL/GenBank/DDBJ databases">
        <authorList>
            <person name="Varghese N."/>
            <person name="Submissions S."/>
        </authorList>
    </citation>
    <scope>NUCLEOTIDE SEQUENCE [LARGE SCALE GENOMIC DNA]</scope>
    <source>
        <strain evidence="3">USBA 82</strain>
    </source>
</reference>
<feature type="region of interest" description="Disordered" evidence="1">
    <location>
        <begin position="132"/>
        <end position="152"/>
    </location>
</feature>
<protein>
    <recommendedName>
        <fullName evidence="4">DUF669 domain-containing protein</fullName>
    </recommendedName>
</protein>
<organism evidence="2 3">
    <name type="scientific">Dethiosulfovibrio salsuginis</name>
    <dbReference type="NCBI Taxonomy" id="561720"/>
    <lineage>
        <taxon>Bacteria</taxon>
        <taxon>Thermotogati</taxon>
        <taxon>Synergistota</taxon>
        <taxon>Synergistia</taxon>
        <taxon>Synergistales</taxon>
        <taxon>Dethiosulfovibrionaceae</taxon>
        <taxon>Dethiosulfovibrio</taxon>
    </lineage>
</organism>
<dbReference type="AlphaFoldDB" id="A0A1X7KHV7"/>
<dbReference type="EMBL" id="FXBB01000028">
    <property type="protein sequence ID" value="SMG40906.1"/>
    <property type="molecule type" value="Genomic_DNA"/>
</dbReference>
<dbReference type="Proteomes" id="UP000193355">
    <property type="component" value="Unassembled WGS sequence"/>
</dbReference>
<gene>
    <name evidence="2" type="ORF">SAMN06275492_12839</name>
</gene>
<proteinExistence type="predicted"/>
<dbReference type="OrthoDB" id="363318at2"/>